<dbReference type="Pfam" id="PF00211">
    <property type="entry name" value="Guanylate_cyc"/>
    <property type="match status" value="1"/>
</dbReference>
<feature type="domain" description="Guanylate cyclase" evidence="2">
    <location>
        <begin position="219"/>
        <end position="326"/>
    </location>
</feature>
<evidence type="ECO:0000256" key="1">
    <source>
        <dbReference type="ARBA" id="ARBA00005381"/>
    </source>
</evidence>
<evidence type="ECO:0000313" key="4">
    <source>
        <dbReference type="Proteomes" id="UP000465302"/>
    </source>
</evidence>
<dbReference type="AlphaFoldDB" id="A0A7I9WBC8"/>
<dbReference type="CDD" id="cd07302">
    <property type="entry name" value="CHD"/>
    <property type="match status" value="1"/>
</dbReference>
<dbReference type="PROSITE" id="PS50125">
    <property type="entry name" value="GUANYLATE_CYCLASE_2"/>
    <property type="match status" value="1"/>
</dbReference>
<evidence type="ECO:0000259" key="2">
    <source>
        <dbReference type="PROSITE" id="PS50125"/>
    </source>
</evidence>
<dbReference type="Proteomes" id="UP000465302">
    <property type="component" value="Unassembled WGS sequence"/>
</dbReference>
<gene>
    <name evidence="3" type="ORF">MAGR_61600</name>
</gene>
<dbReference type="GO" id="GO:0035556">
    <property type="term" value="P:intracellular signal transduction"/>
    <property type="evidence" value="ECO:0007669"/>
    <property type="project" value="InterPro"/>
</dbReference>
<sequence>MADDRHHDIDMSAIEAAGLLDGLEGKAREERAELIEWLLDEGFTIEHICGEFAPLQLYAGRVMGNDGRYVSAREICDATGIDMELLQAMQRALGLPRIDDPDVPAHLRADAEVAARAKVFIDAGFTREQVIAVARVLGRGMMQTAEVMRHAVLETVIEPGATELQIAKAYGELVQRVSPLLGPLAEDVLRLALRHGMETEAINAAERAAGKLPGAREVTVCFADLVDFTRLGEAVPPEELENLANRLSRLAGDVAAPPVHFVKTIGDAVMFVSTDAAALLRAALELLATAEKEDLPQLRIGLAAGPAVQRAGDWFGSPVNQASRVTAAARPGAVLVAESARELVGDSEEFRWSFAGARRLKGVKGETKLFRARAADTPAP</sequence>
<dbReference type="PANTHER" id="PTHR43081">
    <property type="entry name" value="ADENYLATE CYCLASE, TERMINAL-DIFFERENTIATION SPECIFIC-RELATED"/>
    <property type="match status" value="1"/>
</dbReference>
<proteinExistence type="inferred from homology"/>
<dbReference type="InterPro" id="IPR050697">
    <property type="entry name" value="Adenylyl/Guanylyl_Cyclase_3/4"/>
</dbReference>
<organism evidence="3 4">
    <name type="scientific">Mycolicibacterium agri</name>
    <name type="common">Mycobacterium agri</name>
    <dbReference type="NCBI Taxonomy" id="36811"/>
    <lineage>
        <taxon>Bacteria</taxon>
        <taxon>Bacillati</taxon>
        <taxon>Actinomycetota</taxon>
        <taxon>Actinomycetes</taxon>
        <taxon>Mycobacteriales</taxon>
        <taxon>Mycobacteriaceae</taxon>
        <taxon>Mycolicibacterium</taxon>
    </lineage>
</organism>
<protein>
    <submittedName>
        <fullName evidence="3">Adenylate/guanylate cyclase domain-containing protein</fullName>
    </submittedName>
</protein>
<dbReference type="EMBL" id="BLKS01000002">
    <property type="protein sequence ID" value="GFG54719.1"/>
    <property type="molecule type" value="Genomic_DNA"/>
</dbReference>
<name>A0A7I9WBC8_MYCAG</name>
<comment type="caution">
    <text evidence="3">The sequence shown here is derived from an EMBL/GenBank/DDBJ whole genome shotgun (WGS) entry which is preliminary data.</text>
</comment>
<comment type="similarity">
    <text evidence="1">Belongs to the adenylyl cyclase class-3 family.</text>
</comment>
<dbReference type="InterPro" id="IPR001054">
    <property type="entry name" value="A/G_cyclase"/>
</dbReference>
<reference evidence="3 4" key="1">
    <citation type="journal article" date="2019" name="Emerg. Microbes Infect.">
        <title>Comprehensive subspecies identification of 175 nontuberculous mycobacteria species based on 7547 genomic profiles.</title>
        <authorList>
            <person name="Matsumoto Y."/>
            <person name="Kinjo T."/>
            <person name="Motooka D."/>
            <person name="Nabeya D."/>
            <person name="Jung N."/>
            <person name="Uechi K."/>
            <person name="Horii T."/>
            <person name="Iida T."/>
            <person name="Fujita J."/>
            <person name="Nakamura S."/>
        </authorList>
    </citation>
    <scope>NUCLEOTIDE SEQUENCE [LARGE SCALE GENOMIC DNA]</scope>
    <source>
        <strain evidence="3 4">JCM 6377</strain>
    </source>
</reference>
<dbReference type="PANTHER" id="PTHR43081:SF19">
    <property type="entry name" value="PH-SENSITIVE ADENYLATE CYCLASE RV1264"/>
    <property type="match status" value="1"/>
</dbReference>
<dbReference type="GO" id="GO:0004016">
    <property type="term" value="F:adenylate cyclase activity"/>
    <property type="evidence" value="ECO:0007669"/>
    <property type="project" value="UniProtKB-ARBA"/>
</dbReference>
<dbReference type="Gene3D" id="3.30.70.1230">
    <property type="entry name" value="Nucleotide cyclase"/>
    <property type="match status" value="1"/>
</dbReference>
<dbReference type="GO" id="GO:0006171">
    <property type="term" value="P:cAMP biosynthetic process"/>
    <property type="evidence" value="ECO:0007669"/>
    <property type="project" value="TreeGrafter"/>
</dbReference>
<evidence type="ECO:0000313" key="3">
    <source>
        <dbReference type="EMBL" id="GFG54719.1"/>
    </source>
</evidence>
<dbReference type="Pfam" id="PF16701">
    <property type="entry name" value="Ad_Cy_reg"/>
    <property type="match status" value="1"/>
</dbReference>
<dbReference type="SUPFAM" id="SSF55073">
    <property type="entry name" value="Nucleotide cyclase"/>
    <property type="match status" value="1"/>
</dbReference>
<accession>A0A7I9WBC8</accession>
<dbReference type="InterPro" id="IPR032026">
    <property type="entry name" value="Ad_Cy_reg"/>
</dbReference>
<dbReference type="SMART" id="SM00044">
    <property type="entry name" value="CYCc"/>
    <property type="match status" value="1"/>
</dbReference>
<dbReference type="InterPro" id="IPR029787">
    <property type="entry name" value="Nucleotide_cyclase"/>
</dbReference>